<dbReference type="AlphaFoldDB" id="A0A8J5XUX0"/>
<name>A0A8J5XUX0_DIALT</name>
<feature type="chain" id="PRO_5035189128" description="Sulfotransferase domain-containing protein" evidence="2">
    <location>
        <begin position="25"/>
        <end position="489"/>
    </location>
</feature>
<proteinExistence type="predicted"/>
<dbReference type="InterPro" id="IPR005331">
    <property type="entry name" value="Sulfotransferase"/>
</dbReference>
<sequence>MSAYRTPVLIVAAVFAILVLSVVQQSSGPVVSNTRIGLDTSVEGVLRTAVSEVREMRAQLSQLEERVYSLQRSSRAPALDAPPGRQPLAAREDAVVLRTSSSSAPSSFLDAVAIDDGRPANFSALANVTGSQPECGMLVFRHIEKTGGTTFRMHMVALHDCGWHVWGYKGTIRLCNKAKAEWEMLKEPSKRPAGRADGPLLPHLTVESHAEHGDYKRMMDAWVPMVQAWHGTCGIWLISILRDPLKRQVSHYSYHKTTRGFDIPHIHNFTQYFTEQYSLLNRRSANTQFLQRHILLPKLLDMERRGEREQDLRAYALGELDKFDVIGVFENYTASMLLVSRVTGLPLSKYSAPSTVKNRDIKPHRSKVRQIWDEELATEAQRAFFQKHLGLDYWLYAEVRRRFDALVKAGGAQFESELRELLHADASQLDASLERVCESSCDSGLDKEQSTNRFVWKNQQCWPLAERELESCGKNPHLRPDFNYALCGR</sequence>
<organism evidence="3 4">
    <name type="scientific">Diacronema lutheri</name>
    <name type="common">Unicellular marine alga</name>
    <name type="synonym">Monochrysis lutheri</name>
    <dbReference type="NCBI Taxonomy" id="2081491"/>
    <lineage>
        <taxon>Eukaryota</taxon>
        <taxon>Haptista</taxon>
        <taxon>Haptophyta</taxon>
        <taxon>Pavlovophyceae</taxon>
        <taxon>Pavlovales</taxon>
        <taxon>Pavlovaceae</taxon>
        <taxon>Diacronema</taxon>
    </lineage>
</organism>
<evidence type="ECO:0000313" key="3">
    <source>
        <dbReference type="EMBL" id="KAG8468987.1"/>
    </source>
</evidence>
<feature type="signal peptide" evidence="2">
    <location>
        <begin position="1"/>
        <end position="24"/>
    </location>
</feature>
<gene>
    <name evidence="3" type="ORF">KFE25_007505</name>
</gene>
<evidence type="ECO:0000256" key="1">
    <source>
        <dbReference type="SAM" id="Coils"/>
    </source>
</evidence>
<evidence type="ECO:0008006" key="5">
    <source>
        <dbReference type="Google" id="ProtNLM"/>
    </source>
</evidence>
<keyword evidence="1" id="KW-0175">Coiled coil</keyword>
<accession>A0A8J5XUX0</accession>
<dbReference type="OrthoDB" id="406981at2759"/>
<keyword evidence="2" id="KW-0732">Signal</keyword>
<dbReference type="Proteomes" id="UP000751190">
    <property type="component" value="Unassembled WGS sequence"/>
</dbReference>
<evidence type="ECO:0000313" key="4">
    <source>
        <dbReference type="Proteomes" id="UP000751190"/>
    </source>
</evidence>
<keyword evidence="4" id="KW-1185">Reference proteome</keyword>
<protein>
    <recommendedName>
        <fullName evidence="5">Sulfotransferase domain-containing protein</fullName>
    </recommendedName>
</protein>
<feature type="coiled-coil region" evidence="1">
    <location>
        <begin position="46"/>
        <end position="73"/>
    </location>
</feature>
<dbReference type="GO" id="GO:0016020">
    <property type="term" value="C:membrane"/>
    <property type="evidence" value="ECO:0007669"/>
    <property type="project" value="InterPro"/>
</dbReference>
<dbReference type="Gene3D" id="3.40.50.300">
    <property type="entry name" value="P-loop containing nucleotide triphosphate hydrolases"/>
    <property type="match status" value="1"/>
</dbReference>
<dbReference type="EMBL" id="JAGTXO010000003">
    <property type="protein sequence ID" value="KAG8468987.1"/>
    <property type="molecule type" value="Genomic_DNA"/>
</dbReference>
<reference evidence="3" key="1">
    <citation type="submission" date="2021-05" db="EMBL/GenBank/DDBJ databases">
        <title>The genome of the haptophyte Pavlova lutheri (Diacronema luteri, Pavlovales) - a model for lipid biosynthesis in eukaryotic algae.</title>
        <authorList>
            <person name="Hulatt C.J."/>
            <person name="Posewitz M.C."/>
        </authorList>
    </citation>
    <scope>NUCLEOTIDE SEQUENCE</scope>
    <source>
        <strain evidence="3">NIVA-4/92</strain>
    </source>
</reference>
<dbReference type="InterPro" id="IPR027417">
    <property type="entry name" value="P-loop_NTPase"/>
</dbReference>
<dbReference type="Pfam" id="PF03567">
    <property type="entry name" value="Sulfotransfer_2"/>
    <property type="match status" value="1"/>
</dbReference>
<dbReference type="GO" id="GO:0008146">
    <property type="term" value="F:sulfotransferase activity"/>
    <property type="evidence" value="ECO:0007669"/>
    <property type="project" value="InterPro"/>
</dbReference>
<evidence type="ECO:0000256" key="2">
    <source>
        <dbReference type="SAM" id="SignalP"/>
    </source>
</evidence>
<comment type="caution">
    <text evidence="3">The sequence shown here is derived from an EMBL/GenBank/DDBJ whole genome shotgun (WGS) entry which is preliminary data.</text>
</comment>